<reference evidence="2 4" key="1">
    <citation type="journal article" date="2020" name="Stud. Mycol.">
        <title>101 Dothideomycetes genomes: a test case for predicting lifestyles and emergence of pathogens.</title>
        <authorList>
            <person name="Haridas S."/>
            <person name="Albert R."/>
            <person name="Binder M."/>
            <person name="Bloem J."/>
            <person name="Labutti K."/>
            <person name="Salamov A."/>
            <person name="Andreopoulos B."/>
            <person name="Baker S."/>
            <person name="Barry K."/>
            <person name="Bills G."/>
            <person name="Bluhm B."/>
            <person name="Cannon C."/>
            <person name="Castanera R."/>
            <person name="Culley D."/>
            <person name="Daum C."/>
            <person name="Ezra D."/>
            <person name="Gonzalez J."/>
            <person name="Henrissat B."/>
            <person name="Kuo A."/>
            <person name="Liang C."/>
            <person name="Lipzen A."/>
            <person name="Lutzoni F."/>
            <person name="Magnuson J."/>
            <person name="Mondo S."/>
            <person name="Nolan M."/>
            <person name="Ohm R."/>
            <person name="Pangilinan J."/>
            <person name="Park H.-J."/>
            <person name="Ramirez L."/>
            <person name="Alfaro M."/>
            <person name="Sun H."/>
            <person name="Tritt A."/>
            <person name="Yoshinaga Y."/>
            <person name="Zwiers L.-H."/>
            <person name="Turgeon B."/>
            <person name="Goodwin S."/>
            <person name="Spatafora J."/>
            <person name="Crous P."/>
            <person name="Grigoriev I."/>
        </authorList>
    </citation>
    <scope>NUCLEOTIDE SEQUENCE</scope>
    <source>
        <strain evidence="2 4">CBS 304.34</strain>
    </source>
</reference>
<feature type="compositionally biased region" description="Low complexity" evidence="1">
    <location>
        <begin position="59"/>
        <end position="75"/>
    </location>
</feature>
<gene>
    <name evidence="2 4" type="ORF">BDZ99DRAFT_467383</name>
</gene>
<evidence type="ECO:0000313" key="3">
    <source>
        <dbReference type="Proteomes" id="UP000504636"/>
    </source>
</evidence>
<reference evidence="4" key="2">
    <citation type="submission" date="2020-04" db="EMBL/GenBank/DDBJ databases">
        <authorList>
            <consortium name="NCBI Genome Project"/>
        </authorList>
    </citation>
    <scope>NUCLEOTIDE SEQUENCE</scope>
    <source>
        <strain evidence="4">CBS 304.34</strain>
    </source>
</reference>
<name>A0A6A6Y786_9PEZI</name>
<organism evidence="2">
    <name type="scientific">Mytilinidion resinicola</name>
    <dbReference type="NCBI Taxonomy" id="574789"/>
    <lineage>
        <taxon>Eukaryota</taxon>
        <taxon>Fungi</taxon>
        <taxon>Dikarya</taxon>
        <taxon>Ascomycota</taxon>
        <taxon>Pezizomycotina</taxon>
        <taxon>Dothideomycetes</taxon>
        <taxon>Pleosporomycetidae</taxon>
        <taxon>Mytilinidiales</taxon>
        <taxon>Mytilinidiaceae</taxon>
        <taxon>Mytilinidion</taxon>
    </lineage>
</organism>
<evidence type="ECO:0000313" key="2">
    <source>
        <dbReference type="EMBL" id="KAF2804701.1"/>
    </source>
</evidence>
<dbReference type="RefSeq" id="XP_033571665.1">
    <property type="nucleotide sequence ID" value="XM_033721010.1"/>
</dbReference>
<dbReference type="Proteomes" id="UP000504636">
    <property type="component" value="Unplaced"/>
</dbReference>
<accession>A0A6A6Y786</accession>
<proteinExistence type="predicted"/>
<feature type="region of interest" description="Disordered" evidence="1">
    <location>
        <begin position="281"/>
        <end position="360"/>
    </location>
</feature>
<protein>
    <submittedName>
        <fullName evidence="2 4">Uncharacterized protein</fullName>
    </submittedName>
</protein>
<feature type="region of interest" description="Disordered" evidence="1">
    <location>
        <begin position="1"/>
        <end position="30"/>
    </location>
</feature>
<reference evidence="4" key="3">
    <citation type="submission" date="2025-04" db="UniProtKB">
        <authorList>
            <consortium name="RefSeq"/>
        </authorList>
    </citation>
    <scope>IDENTIFICATION</scope>
    <source>
        <strain evidence="4">CBS 304.34</strain>
    </source>
</reference>
<dbReference type="Gene3D" id="2.160.20.80">
    <property type="entry name" value="E3 ubiquitin-protein ligase SopA"/>
    <property type="match status" value="1"/>
</dbReference>
<feature type="compositionally biased region" description="Polar residues" evidence="1">
    <location>
        <begin position="1"/>
        <end position="19"/>
    </location>
</feature>
<feature type="region of interest" description="Disordered" evidence="1">
    <location>
        <begin position="150"/>
        <end position="174"/>
    </location>
</feature>
<feature type="compositionally biased region" description="Polar residues" evidence="1">
    <location>
        <begin position="316"/>
        <end position="329"/>
    </location>
</feature>
<dbReference type="SUPFAM" id="SSF141571">
    <property type="entry name" value="Pentapeptide repeat-like"/>
    <property type="match status" value="1"/>
</dbReference>
<feature type="compositionally biased region" description="Basic and acidic residues" evidence="1">
    <location>
        <begin position="296"/>
        <end position="313"/>
    </location>
</feature>
<keyword evidence="3" id="KW-1185">Reference proteome</keyword>
<evidence type="ECO:0000313" key="4">
    <source>
        <dbReference type="RefSeq" id="XP_033571665.1"/>
    </source>
</evidence>
<dbReference type="EMBL" id="MU003712">
    <property type="protein sequence ID" value="KAF2804701.1"/>
    <property type="molecule type" value="Genomic_DNA"/>
</dbReference>
<dbReference type="AlphaFoldDB" id="A0A6A6Y786"/>
<feature type="region of interest" description="Disordered" evidence="1">
    <location>
        <begin position="59"/>
        <end position="81"/>
    </location>
</feature>
<dbReference type="OrthoDB" id="3927358at2759"/>
<evidence type="ECO:0000256" key="1">
    <source>
        <dbReference type="SAM" id="MobiDB-lite"/>
    </source>
</evidence>
<dbReference type="GeneID" id="54461903"/>
<sequence>MSQGSSIPNARYSTITNHTVEPPAWSSHPRIDRSTLTNCRLAGLSEKTVFDRSRLTDTTVTSSAPAAPSASISDAQPGKSRFDRSVLERAHVTDSHLDRSTITDSTLNLARADRSTVSGTQCAISNSRLDRSTVSDSFISGDSVVERSDVKEGSEVSGKSRLSRSRVTASRVRDETKLDRSTLKNCSIERSSAGRSTLEDCQVVNCRLDRTKFTGMRLANGRWERGNLIGRLGEGEVICERIEQARDEEKRERAETQRVQEPLTPLDVAEVLALRDGFLPDEKRLQPDAPDSLRINIEHSSDISRDPDAKREYVSSPISEAGTASSGVGWSTGLPDDETAHELETYDGPRTYTPPPPYDG</sequence>